<accession>I3XBW5</accession>
<evidence type="ECO:0000313" key="2">
    <source>
        <dbReference type="Proteomes" id="UP000006180"/>
    </source>
</evidence>
<evidence type="ECO:0000313" key="1">
    <source>
        <dbReference type="EMBL" id="AFL53371.1"/>
    </source>
</evidence>
<organism evidence="1 2">
    <name type="scientific">Sinorhizobium fredii (strain USDA 257)</name>
    <dbReference type="NCBI Taxonomy" id="1185652"/>
    <lineage>
        <taxon>Bacteria</taxon>
        <taxon>Pseudomonadati</taxon>
        <taxon>Pseudomonadota</taxon>
        <taxon>Alphaproteobacteria</taxon>
        <taxon>Hyphomicrobiales</taxon>
        <taxon>Rhizobiaceae</taxon>
        <taxon>Sinorhizobium/Ensifer group</taxon>
        <taxon>Sinorhizobium</taxon>
    </lineage>
</organism>
<sequence>MSPSASSCAIGAKIGRRPKAMKLKEVVPTRNAASPGFLWGNDGDHVRTALTDGRRYL</sequence>
<dbReference type="EMBL" id="CP003563">
    <property type="protein sequence ID" value="AFL53371.1"/>
    <property type="molecule type" value="Genomic_DNA"/>
</dbReference>
<dbReference type="AlphaFoldDB" id="I3XBW5"/>
<dbReference type="STRING" id="1185652.USDA257_c48360"/>
<dbReference type="PATRIC" id="fig|1185652.3.peg.5015"/>
<dbReference type="HOGENOM" id="CLU_2994283_0_0_5"/>
<proteinExistence type="predicted"/>
<dbReference type="KEGG" id="sfd:USDA257_c48360"/>
<name>I3XBW5_SINF2</name>
<dbReference type="Proteomes" id="UP000006180">
    <property type="component" value="Chromosome"/>
</dbReference>
<protein>
    <submittedName>
        <fullName evidence="1">Uncharacterized protein</fullName>
    </submittedName>
</protein>
<gene>
    <name evidence="1" type="ORF">USDA257_c48360</name>
</gene>
<reference evidence="1 2" key="1">
    <citation type="journal article" date="2012" name="J. Bacteriol.">
        <title>Complete genome sequence of the broad-host-range strain Sinorhizobium fredii USDA257.</title>
        <authorList>
            <person name="Schuldes J."/>
            <person name="Rodriguez Orbegoso M."/>
            <person name="Schmeisser C."/>
            <person name="Krishnan H.B."/>
            <person name="Daniel R."/>
            <person name="Streit W.R."/>
        </authorList>
    </citation>
    <scope>NUCLEOTIDE SEQUENCE [LARGE SCALE GENOMIC DNA]</scope>
    <source>
        <strain evidence="1 2">USDA 257</strain>
    </source>
</reference>